<feature type="compositionally biased region" description="Basic and acidic residues" evidence="1">
    <location>
        <begin position="1"/>
        <end position="15"/>
    </location>
</feature>
<dbReference type="InterPro" id="IPR036397">
    <property type="entry name" value="RNaseH_sf"/>
</dbReference>
<accession>A0A914CXB8</accession>
<reference evidence="3" key="1">
    <citation type="submission" date="2022-11" db="UniProtKB">
        <authorList>
            <consortium name="WormBaseParasite"/>
        </authorList>
    </citation>
    <scope>IDENTIFICATION</scope>
</reference>
<name>A0A914CXB8_9BILA</name>
<sequence>MDCKANSDKAGLRERRPAKKPLISKNRVARMKFAKEHEHLTVRQWTRILFSDETKNNLPRRMKAVIKAKGYPTKY</sequence>
<proteinExistence type="predicted"/>
<dbReference type="GO" id="GO:0003676">
    <property type="term" value="F:nucleic acid binding"/>
    <property type="evidence" value="ECO:0007669"/>
    <property type="project" value="InterPro"/>
</dbReference>
<evidence type="ECO:0000256" key="1">
    <source>
        <dbReference type="SAM" id="MobiDB-lite"/>
    </source>
</evidence>
<keyword evidence="2" id="KW-1185">Reference proteome</keyword>
<evidence type="ECO:0000313" key="3">
    <source>
        <dbReference type="WBParaSite" id="ACRNAN_scaffold1486.g24035.t1"/>
    </source>
</evidence>
<dbReference type="WBParaSite" id="ACRNAN_scaffold1486.g24035.t1">
    <property type="protein sequence ID" value="ACRNAN_scaffold1486.g24035.t1"/>
    <property type="gene ID" value="ACRNAN_scaffold1486.g24035"/>
</dbReference>
<dbReference type="Gene3D" id="3.30.420.10">
    <property type="entry name" value="Ribonuclease H-like superfamily/Ribonuclease H"/>
    <property type="match status" value="1"/>
</dbReference>
<organism evidence="2 3">
    <name type="scientific">Acrobeloides nanus</name>
    <dbReference type="NCBI Taxonomy" id="290746"/>
    <lineage>
        <taxon>Eukaryota</taxon>
        <taxon>Metazoa</taxon>
        <taxon>Ecdysozoa</taxon>
        <taxon>Nematoda</taxon>
        <taxon>Chromadorea</taxon>
        <taxon>Rhabditida</taxon>
        <taxon>Tylenchina</taxon>
        <taxon>Cephalobomorpha</taxon>
        <taxon>Cephaloboidea</taxon>
        <taxon>Cephalobidae</taxon>
        <taxon>Acrobeloides</taxon>
    </lineage>
</organism>
<dbReference type="Proteomes" id="UP000887540">
    <property type="component" value="Unplaced"/>
</dbReference>
<protein>
    <submittedName>
        <fullName evidence="3">Transposase Tc1-like domain-containing protein</fullName>
    </submittedName>
</protein>
<dbReference type="AlphaFoldDB" id="A0A914CXB8"/>
<feature type="region of interest" description="Disordered" evidence="1">
    <location>
        <begin position="1"/>
        <end position="21"/>
    </location>
</feature>
<evidence type="ECO:0000313" key="2">
    <source>
        <dbReference type="Proteomes" id="UP000887540"/>
    </source>
</evidence>